<dbReference type="EMBL" id="BAABGA010000021">
    <property type="protein sequence ID" value="GAA4450549.1"/>
    <property type="molecule type" value="Genomic_DNA"/>
</dbReference>
<keyword evidence="1" id="KW-1133">Transmembrane helix</keyword>
<gene>
    <name evidence="2" type="ORF">GCM10023156_16880</name>
</gene>
<organism evidence="2 3">
    <name type="scientific">Novipirellula rosea</name>
    <dbReference type="NCBI Taxonomy" id="1031540"/>
    <lineage>
        <taxon>Bacteria</taxon>
        <taxon>Pseudomonadati</taxon>
        <taxon>Planctomycetota</taxon>
        <taxon>Planctomycetia</taxon>
        <taxon>Pirellulales</taxon>
        <taxon>Pirellulaceae</taxon>
        <taxon>Novipirellula</taxon>
    </lineage>
</organism>
<dbReference type="InterPro" id="IPR007436">
    <property type="entry name" value="DUF485"/>
</dbReference>
<sequence length="104" mass="11053">MPTPLPKADVPTAARQYNSRLGIVLFVVYLVLYAGFVFINAFAAEKMETVVLAGLNLAIVYGFGLIIAAILMALLYGVMCRNEPINGSPASDASNVDTNEGASR</sequence>
<evidence type="ECO:0000313" key="2">
    <source>
        <dbReference type="EMBL" id="GAA4450549.1"/>
    </source>
</evidence>
<protein>
    <submittedName>
        <fullName evidence="2">DUF485 domain-containing protein</fullName>
    </submittedName>
</protein>
<dbReference type="Proteomes" id="UP001500840">
    <property type="component" value="Unassembled WGS sequence"/>
</dbReference>
<keyword evidence="1" id="KW-0472">Membrane</keyword>
<evidence type="ECO:0000313" key="3">
    <source>
        <dbReference type="Proteomes" id="UP001500840"/>
    </source>
</evidence>
<dbReference type="Pfam" id="PF04341">
    <property type="entry name" value="DUF485"/>
    <property type="match status" value="1"/>
</dbReference>
<proteinExistence type="predicted"/>
<comment type="caution">
    <text evidence="2">The sequence shown here is derived from an EMBL/GenBank/DDBJ whole genome shotgun (WGS) entry which is preliminary data.</text>
</comment>
<reference evidence="3" key="1">
    <citation type="journal article" date="2019" name="Int. J. Syst. Evol. Microbiol.">
        <title>The Global Catalogue of Microorganisms (GCM) 10K type strain sequencing project: providing services to taxonomists for standard genome sequencing and annotation.</title>
        <authorList>
            <consortium name="The Broad Institute Genomics Platform"/>
            <consortium name="The Broad Institute Genome Sequencing Center for Infectious Disease"/>
            <person name="Wu L."/>
            <person name="Ma J."/>
        </authorList>
    </citation>
    <scope>NUCLEOTIDE SEQUENCE [LARGE SCALE GENOMIC DNA]</scope>
    <source>
        <strain evidence="3">JCM 17759</strain>
    </source>
</reference>
<evidence type="ECO:0000256" key="1">
    <source>
        <dbReference type="SAM" id="Phobius"/>
    </source>
</evidence>
<feature type="transmembrane region" description="Helical" evidence="1">
    <location>
        <begin position="21"/>
        <end position="44"/>
    </location>
</feature>
<accession>A0ABP8MH16</accession>
<dbReference type="RefSeq" id="WP_339946199.1">
    <property type="nucleotide sequence ID" value="NZ_BAABGA010000021.1"/>
</dbReference>
<feature type="transmembrane region" description="Helical" evidence="1">
    <location>
        <begin position="50"/>
        <end position="76"/>
    </location>
</feature>
<keyword evidence="3" id="KW-1185">Reference proteome</keyword>
<name>A0ABP8MH16_9BACT</name>
<keyword evidence="1" id="KW-0812">Transmembrane</keyword>